<dbReference type="AlphaFoldDB" id="A0ABD5PRS8"/>
<dbReference type="PROSITE" id="PS51318">
    <property type="entry name" value="TAT"/>
    <property type="match status" value="1"/>
</dbReference>
<organism evidence="1 2">
    <name type="scientific">Halosolutus amylolyticus</name>
    <dbReference type="NCBI Taxonomy" id="2932267"/>
    <lineage>
        <taxon>Archaea</taxon>
        <taxon>Methanobacteriati</taxon>
        <taxon>Methanobacteriota</taxon>
        <taxon>Stenosarchaea group</taxon>
        <taxon>Halobacteria</taxon>
        <taxon>Halobacteriales</taxon>
        <taxon>Natrialbaceae</taxon>
        <taxon>Halosolutus</taxon>
    </lineage>
</organism>
<reference evidence="1 2" key="1">
    <citation type="journal article" date="2019" name="Int. J. Syst. Evol. Microbiol.">
        <title>The Global Catalogue of Microorganisms (GCM) 10K type strain sequencing project: providing services to taxonomists for standard genome sequencing and annotation.</title>
        <authorList>
            <consortium name="The Broad Institute Genomics Platform"/>
            <consortium name="The Broad Institute Genome Sequencing Center for Infectious Disease"/>
            <person name="Wu L."/>
            <person name="Ma J."/>
        </authorList>
    </citation>
    <scope>NUCLEOTIDE SEQUENCE [LARGE SCALE GENOMIC DNA]</scope>
    <source>
        <strain evidence="1 2">WLHS5</strain>
    </source>
</reference>
<dbReference type="Proteomes" id="UP001595898">
    <property type="component" value="Unassembled WGS sequence"/>
</dbReference>
<evidence type="ECO:0000313" key="1">
    <source>
        <dbReference type="EMBL" id="MFC4543005.1"/>
    </source>
</evidence>
<accession>A0ABD5PRS8</accession>
<dbReference type="EMBL" id="JBHSFA010000007">
    <property type="protein sequence ID" value="MFC4543005.1"/>
    <property type="molecule type" value="Genomic_DNA"/>
</dbReference>
<gene>
    <name evidence="1" type="ORF">ACFO5R_13840</name>
</gene>
<name>A0ABD5PRS8_9EURY</name>
<comment type="caution">
    <text evidence="1">The sequence shown here is derived from an EMBL/GenBank/DDBJ whole genome shotgun (WGS) entry which is preliminary data.</text>
</comment>
<dbReference type="RefSeq" id="WP_250140309.1">
    <property type="nucleotide sequence ID" value="NZ_JALIQP010000002.1"/>
</dbReference>
<sequence>MAPNRRDVLELAGAAATMATVGTAPSLAVTAQEATDDLPAYSRWLTIEDGALEFAYVEWAALDDYVRDELEEADPDEEVPAAYEADPMIAPASEGALAVYFVGGLTLGQFRLGRLLDDAFDSTVEGLLRTIDAFVVTGRMNPGEIDAQLTAEPEAEFLVQLERTTEIDGFDVYTPVTDGDDAAIAVDSDALVVVDGEDDPLGILETTIGAAAGDVTRATDDADAFEWAVGTAGDGDVAVGQYGSQSDDELVDFSYEGLEDAESIVSSLTIEDEDTSSGDFAAVVDDPDEAALERSLGATGSDRSIDVDGNQVTATATWREEDLAVDRLRSRL</sequence>
<proteinExistence type="predicted"/>
<protein>
    <submittedName>
        <fullName evidence="1">Uncharacterized protein</fullName>
    </submittedName>
</protein>
<keyword evidence="2" id="KW-1185">Reference proteome</keyword>
<dbReference type="InterPro" id="IPR006311">
    <property type="entry name" value="TAT_signal"/>
</dbReference>
<evidence type="ECO:0000313" key="2">
    <source>
        <dbReference type="Proteomes" id="UP001595898"/>
    </source>
</evidence>